<evidence type="ECO:0000313" key="1">
    <source>
        <dbReference type="EMBL" id="TPE54700.1"/>
    </source>
</evidence>
<proteinExistence type="predicted"/>
<evidence type="ECO:0000313" key="2">
    <source>
        <dbReference type="Proteomes" id="UP000315901"/>
    </source>
</evidence>
<comment type="caution">
    <text evidence="1">The sequence shown here is derived from an EMBL/GenBank/DDBJ whole genome shotgun (WGS) entry which is preliminary data.</text>
</comment>
<accession>A0A501X2J1</accession>
<dbReference type="RefSeq" id="WP_140587280.1">
    <property type="nucleotide sequence ID" value="NZ_VFRR01000004.1"/>
</dbReference>
<keyword evidence="2" id="KW-1185">Reference proteome</keyword>
<sequence>MTSALIKACYELEVAALSLTEPLNGQEIRRLNQIAFVASHFATKLGIENYLKEFVGQLGQCRLSSLDDFKVGLASYIIFLRGKLFSPEQSFVTPSLPAVCSQPRRLVIGTFQGERNSFWHELDILTEFGDWHVTSVAQPELVTRKSFSAQIHLMTAVTQAFLESRFEDWRWRLAPLRSAQFVNGSVSGLSPAYLARQQQECSLSIGSSELTNSSASELSIASSCFLRPIWLHGARYMLHMDTELQLLGADQLVYKPSTELLCVLSQGEVSWAIPYYWVINDSLRGANLPNVPSFVLSEDGQRVPVDEGHAGIYEHWLHIDSISESYLLLVPRIQLLSAIPLVVRHHAKFCANYWMSQGQVFREPWQPLLRAIESDPLEFPVISPEYRGVEFLYSDSSPTTIKIDDGVIIDVLVDDLGHWVSEREILYGEYVLPVLRVGSNMQVPSGSETGIIVLIGQGEAWFGLLLRRPLGLTEMPQKIESVSITLSADFVVQIPTDNATVAIHSHHYRDLWSDLYTQVAKNGN</sequence>
<protein>
    <submittedName>
        <fullName evidence="1">Uncharacterized protein</fullName>
    </submittedName>
</protein>
<reference evidence="1 2" key="1">
    <citation type="submission" date="2019-06" db="EMBL/GenBank/DDBJ databases">
        <title>A novel bacterium of genus Marinomonas, isolated from coastal sand.</title>
        <authorList>
            <person name="Huang H."/>
            <person name="Mo K."/>
            <person name="Hu Y."/>
        </authorList>
    </citation>
    <scope>NUCLEOTIDE SEQUENCE [LARGE SCALE GENOMIC DNA]</scope>
    <source>
        <strain evidence="1 2">HB171799</strain>
    </source>
</reference>
<organism evidence="1 2">
    <name type="scientific">Maribrevibacterium harenarium</name>
    <dbReference type="NCBI Taxonomy" id="2589817"/>
    <lineage>
        <taxon>Bacteria</taxon>
        <taxon>Pseudomonadati</taxon>
        <taxon>Pseudomonadota</taxon>
        <taxon>Gammaproteobacteria</taxon>
        <taxon>Oceanospirillales</taxon>
        <taxon>Oceanospirillaceae</taxon>
        <taxon>Maribrevibacterium</taxon>
    </lineage>
</organism>
<gene>
    <name evidence="1" type="ORF">FJM67_03460</name>
</gene>
<name>A0A501X2J1_9GAMM</name>
<dbReference type="EMBL" id="VFRR01000004">
    <property type="protein sequence ID" value="TPE54700.1"/>
    <property type="molecule type" value="Genomic_DNA"/>
</dbReference>
<dbReference type="AlphaFoldDB" id="A0A501X2J1"/>
<dbReference type="Proteomes" id="UP000315901">
    <property type="component" value="Unassembled WGS sequence"/>
</dbReference>